<evidence type="ECO:0000259" key="3">
    <source>
        <dbReference type="PROSITE" id="PS50977"/>
    </source>
</evidence>
<dbReference type="Gene3D" id="1.10.357.10">
    <property type="entry name" value="Tetracycline Repressor, domain 2"/>
    <property type="match status" value="1"/>
</dbReference>
<keyword evidence="1 2" id="KW-0238">DNA-binding</keyword>
<dbReference type="PROSITE" id="PS50977">
    <property type="entry name" value="HTH_TETR_2"/>
    <property type="match status" value="1"/>
</dbReference>
<dbReference type="EMBL" id="DOYJ01000092">
    <property type="protein sequence ID" value="HCB75133.1"/>
    <property type="molecule type" value="Genomic_DNA"/>
</dbReference>
<proteinExistence type="predicted"/>
<name>A0A3D0WBK6_9SPHN</name>
<reference evidence="4 5" key="1">
    <citation type="journal article" date="2018" name="Nat. Biotechnol.">
        <title>A standardized bacterial taxonomy based on genome phylogeny substantially revises the tree of life.</title>
        <authorList>
            <person name="Parks D.H."/>
            <person name="Chuvochina M."/>
            <person name="Waite D.W."/>
            <person name="Rinke C."/>
            <person name="Skarshewski A."/>
            <person name="Chaumeil P.A."/>
            <person name="Hugenholtz P."/>
        </authorList>
    </citation>
    <scope>NUCLEOTIDE SEQUENCE [LARGE SCALE GENOMIC DNA]</scope>
    <source>
        <strain evidence="4">UBA9015</strain>
    </source>
</reference>
<accession>A0A3D0WBK6</accession>
<dbReference type="SUPFAM" id="SSF46689">
    <property type="entry name" value="Homeodomain-like"/>
    <property type="match status" value="1"/>
</dbReference>
<dbReference type="InterPro" id="IPR001647">
    <property type="entry name" value="HTH_TetR"/>
</dbReference>
<feature type="domain" description="HTH tetR-type" evidence="3">
    <location>
        <begin position="5"/>
        <end position="65"/>
    </location>
</feature>
<gene>
    <name evidence="4" type="ORF">DEP91_03025</name>
</gene>
<feature type="DNA-binding region" description="H-T-H motif" evidence="2">
    <location>
        <begin position="28"/>
        <end position="47"/>
    </location>
</feature>
<organism evidence="4 5">
    <name type="scientific">Sphingomonas bacterium</name>
    <dbReference type="NCBI Taxonomy" id="1895847"/>
    <lineage>
        <taxon>Bacteria</taxon>
        <taxon>Pseudomonadati</taxon>
        <taxon>Pseudomonadota</taxon>
        <taxon>Alphaproteobacteria</taxon>
        <taxon>Sphingomonadales</taxon>
        <taxon>Sphingomonadaceae</taxon>
        <taxon>Sphingomonas</taxon>
    </lineage>
</organism>
<protein>
    <submittedName>
        <fullName evidence="4">TetR/AcrR family transcriptional regulator</fullName>
    </submittedName>
</protein>
<dbReference type="InterPro" id="IPR009057">
    <property type="entry name" value="Homeodomain-like_sf"/>
</dbReference>
<dbReference type="Proteomes" id="UP000262699">
    <property type="component" value="Unassembled WGS sequence"/>
</dbReference>
<evidence type="ECO:0000256" key="1">
    <source>
        <dbReference type="ARBA" id="ARBA00023125"/>
    </source>
</evidence>
<dbReference type="GO" id="GO:0003677">
    <property type="term" value="F:DNA binding"/>
    <property type="evidence" value="ECO:0007669"/>
    <property type="project" value="UniProtKB-UniRule"/>
</dbReference>
<evidence type="ECO:0000313" key="5">
    <source>
        <dbReference type="Proteomes" id="UP000262699"/>
    </source>
</evidence>
<evidence type="ECO:0000256" key="2">
    <source>
        <dbReference type="PROSITE-ProRule" id="PRU00335"/>
    </source>
</evidence>
<comment type="caution">
    <text evidence="4">The sequence shown here is derived from an EMBL/GenBank/DDBJ whole genome shotgun (WGS) entry which is preliminary data.</text>
</comment>
<evidence type="ECO:0000313" key="4">
    <source>
        <dbReference type="EMBL" id="HCB75133.1"/>
    </source>
</evidence>
<sequence>MNIRDTQRAVVIERLSSHLLEHGLAQTSLRQLATAAEVSDRMLLYYFADKAEVLTTTLSSVAQGLVTALDAALPDERVAPDVLLTRALALMRSPIMLPSVRLWLEIVIAAARKQAPFPQLAASIMEGFLGWLEQRLDIADDQQRAETAAHILATVDGIALFDLVGRPDLANAAQALTERGGTTTERAT</sequence>
<dbReference type="Pfam" id="PF00440">
    <property type="entry name" value="TetR_N"/>
    <property type="match status" value="1"/>
</dbReference>
<dbReference type="AlphaFoldDB" id="A0A3D0WBK6"/>